<sequence>MSSTWNPGSSLARVPGLRSVGGGMAYQQFLFPYSGNTSGNEKNAARRRLWTTGSAESAIAQCDQRRRHRVMHAHRRLRIVLASGG</sequence>
<protein>
    <submittedName>
        <fullName evidence="1">Uncharacterized protein</fullName>
    </submittedName>
</protein>
<keyword evidence="2" id="KW-1185">Reference proteome</keyword>
<reference evidence="1" key="2">
    <citation type="submission" date="2020-11" db="EMBL/GenBank/DDBJ databases">
        <authorList>
            <person name="McCartney M.A."/>
            <person name="Auch B."/>
            <person name="Kono T."/>
            <person name="Mallez S."/>
            <person name="Becker A."/>
            <person name="Gohl D.M."/>
            <person name="Silverstein K.A.T."/>
            <person name="Koren S."/>
            <person name="Bechman K.B."/>
            <person name="Herman A."/>
            <person name="Abrahante J.E."/>
            <person name="Garbe J."/>
        </authorList>
    </citation>
    <scope>NUCLEOTIDE SEQUENCE</scope>
    <source>
        <strain evidence="1">Duluth1</strain>
        <tissue evidence="1">Whole animal</tissue>
    </source>
</reference>
<evidence type="ECO:0000313" key="2">
    <source>
        <dbReference type="Proteomes" id="UP000828390"/>
    </source>
</evidence>
<dbReference type="EMBL" id="JAIWYP010000001">
    <property type="protein sequence ID" value="KAH3897867.1"/>
    <property type="molecule type" value="Genomic_DNA"/>
</dbReference>
<evidence type="ECO:0000313" key="1">
    <source>
        <dbReference type="EMBL" id="KAH3897867.1"/>
    </source>
</evidence>
<proteinExistence type="predicted"/>
<comment type="caution">
    <text evidence="1">The sequence shown here is derived from an EMBL/GenBank/DDBJ whole genome shotgun (WGS) entry which is preliminary data.</text>
</comment>
<organism evidence="1 2">
    <name type="scientific">Dreissena polymorpha</name>
    <name type="common">Zebra mussel</name>
    <name type="synonym">Mytilus polymorpha</name>
    <dbReference type="NCBI Taxonomy" id="45954"/>
    <lineage>
        <taxon>Eukaryota</taxon>
        <taxon>Metazoa</taxon>
        <taxon>Spiralia</taxon>
        <taxon>Lophotrochozoa</taxon>
        <taxon>Mollusca</taxon>
        <taxon>Bivalvia</taxon>
        <taxon>Autobranchia</taxon>
        <taxon>Heteroconchia</taxon>
        <taxon>Euheterodonta</taxon>
        <taxon>Imparidentia</taxon>
        <taxon>Neoheterodontei</taxon>
        <taxon>Myida</taxon>
        <taxon>Dreissenoidea</taxon>
        <taxon>Dreissenidae</taxon>
        <taxon>Dreissena</taxon>
    </lineage>
</organism>
<gene>
    <name evidence="1" type="ORF">DPMN_022063</name>
</gene>
<dbReference type="Proteomes" id="UP000828390">
    <property type="component" value="Unassembled WGS sequence"/>
</dbReference>
<accession>A0A9D4NQ25</accession>
<name>A0A9D4NQ25_DREPO</name>
<reference evidence="1" key="1">
    <citation type="journal article" date="2019" name="bioRxiv">
        <title>The Genome of the Zebra Mussel, Dreissena polymorpha: A Resource for Invasive Species Research.</title>
        <authorList>
            <person name="McCartney M.A."/>
            <person name="Auch B."/>
            <person name="Kono T."/>
            <person name="Mallez S."/>
            <person name="Zhang Y."/>
            <person name="Obille A."/>
            <person name="Becker A."/>
            <person name="Abrahante J.E."/>
            <person name="Garbe J."/>
            <person name="Badalamenti J.P."/>
            <person name="Herman A."/>
            <person name="Mangelson H."/>
            <person name="Liachko I."/>
            <person name="Sullivan S."/>
            <person name="Sone E.D."/>
            <person name="Koren S."/>
            <person name="Silverstein K.A.T."/>
            <person name="Beckman K.B."/>
            <person name="Gohl D.M."/>
        </authorList>
    </citation>
    <scope>NUCLEOTIDE SEQUENCE</scope>
    <source>
        <strain evidence="1">Duluth1</strain>
        <tissue evidence="1">Whole animal</tissue>
    </source>
</reference>
<dbReference type="AlphaFoldDB" id="A0A9D4NQ25"/>